<reference evidence="2 3" key="1">
    <citation type="journal article" date="2024" name="Nat. Commun.">
        <title>Phylogenomics reveals the evolutionary origins of lichenization in chlorophyte algae.</title>
        <authorList>
            <person name="Puginier C."/>
            <person name="Libourel C."/>
            <person name="Otte J."/>
            <person name="Skaloud P."/>
            <person name="Haon M."/>
            <person name="Grisel S."/>
            <person name="Petersen M."/>
            <person name="Berrin J.G."/>
            <person name="Delaux P.M."/>
            <person name="Dal Grande F."/>
            <person name="Keller J."/>
        </authorList>
    </citation>
    <scope>NUCLEOTIDE SEQUENCE [LARGE SCALE GENOMIC DNA]</scope>
    <source>
        <strain evidence="2 3">SAG 2523</strain>
    </source>
</reference>
<dbReference type="AlphaFoldDB" id="A0AAW1T115"/>
<sequence>MRESLACLILKASATASQEIFVECLQSYSQAVCSPQLASRPDAGEVVFREGEEEATYVVVDFQDLDKADQPKAGEPIKLEGLDSNQPKLTLVNGVAFTGSYEQTIGTDLLLSIHQQPNAPKSLSYLCHTENRLKFLRRELFLASPRCPVTRHNGEKGKLLFRAACRCS</sequence>
<name>A0AAW1T115_9CHLO</name>
<gene>
    <name evidence="2" type="ORF">WJX84_006571</name>
</gene>
<dbReference type="PANTHER" id="PTHR21860">
    <property type="entry name" value="TRANSCRIPTION INITIATION FACTOR IIIC TFIIIC , POLYPEPTIDE 6-RELATED"/>
    <property type="match status" value="1"/>
</dbReference>
<organism evidence="2 3">
    <name type="scientific">Apatococcus fuscideae</name>
    <dbReference type="NCBI Taxonomy" id="2026836"/>
    <lineage>
        <taxon>Eukaryota</taxon>
        <taxon>Viridiplantae</taxon>
        <taxon>Chlorophyta</taxon>
        <taxon>core chlorophytes</taxon>
        <taxon>Trebouxiophyceae</taxon>
        <taxon>Chlorellales</taxon>
        <taxon>Chlorellaceae</taxon>
        <taxon>Apatococcus</taxon>
    </lineage>
</organism>
<protein>
    <recommendedName>
        <fullName evidence="1">Transcription factor TFIIIC triple barrel domain-containing protein</fullName>
    </recommendedName>
</protein>
<evidence type="ECO:0000313" key="2">
    <source>
        <dbReference type="EMBL" id="KAK9862608.1"/>
    </source>
</evidence>
<dbReference type="InterPro" id="IPR042771">
    <property type="entry name" value="GTF3C6-like"/>
</dbReference>
<keyword evidence="3" id="KW-1185">Reference proteome</keyword>
<dbReference type="GO" id="GO:0000127">
    <property type="term" value="C:transcription factor TFIIIC complex"/>
    <property type="evidence" value="ECO:0007669"/>
    <property type="project" value="TreeGrafter"/>
</dbReference>
<evidence type="ECO:0000313" key="3">
    <source>
        <dbReference type="Proteomes" id="UP001485043"/>
    </source>
</evidence>
<feature type="domain" description="Transcription factor TFIIIC triple barrel" evidence="1">
    <location>
        <begin position="52"/>
        <end position="138"/>
    </location>
</feature>
<comment type="caution">
    <text evidence="2">The sequence shown here is derived from an EMBL/GenBank/DDBJ whole genome shotgun (WGS) entry which is preliminary data.</text>
</comment>
<dbReference type="Gene3D" id="2.60.40.4370">
    <property type="match status" value="1"/>
</dbReference>
<evidence type="ECO:0000259" key="1">
    <source>
        <dbReference type="Pfam" id="PF10419"/>
    </source>
</evidence>
<dbReference type="EMBL" id="JALJOV010000581">
    <property type="protein sequence ID" value="KAK9862608.1"/>
    <property type="molecule type" value="Genomic_DNA"/>
</dbReference>
<dbReference type="InterPro" id="IPR019481">
    <property type="entry name" value="TFIIIC_triple_barrel"/>
</dbReference>
<dbReference type="GO" id="GO:0006383">
    <property type="term" value="P:transcription by RNA polymerase III"/>
    <property type="evidence" value="ECO:0007669"/>
    <property type="project" value="InterPro"/>
</dbReference>
<dbReference type="Pfam" id="PF10419">
    <property type="entry name" value="TFIIIC_sub6"/>
    <property type="match status" value="1"/>
</dbReference>
<dbReference type="Proteomes" id="UP001485043">
    <property type="component" value="Unassembled WGS sequence"/>
</dbReference>
<dbReference type="PANTHER" id="PTHR21860:SF2">
    <property type="entry name" value="GENERAL TRANSCRIPTION FACTOR 3C POLYPEPTIDE 6"/>
    <property type="match status" value="1"/>
</dbReference>
<accession>A0AAW1T115</accession>
<proteinExistence type="predicted"/>